<dbReference type="SMART" id="SM00252">
    <property type="entry name" value="SH2"/>
    <property type="match status" value="1"/>
</dbReference>
<dbReference type="AlphaFoldDB" id="A0A672IHC1"/>
<dbReference type="GO" id="GO:0005737">
    <property type="term" value="C:cytoplasm"/>
    <property type="evidence" value="ECO:0007669"/>
    <property type="project" value="TreeGrafter"/>
</dbReference>
<dbReference type="Gene3D" id="3.30.505.10">
    <property type="entry name" value="SH2 domain"/>
    <property type="match status" value="1"/>
</dbReference>
<proteinExistence type="predicted"/>
<reference evidence="4" key="3">
    <citation type="submission" date="2025-09" db="UniProtKB">
        <authorList>
            <consortium name="Ensembl"/>
        </authorList>
    </citation>
    <scope>IDENTIFICATION</scope>
</reference>
<dbReference type="PROSITE" id="PS50001">
    <property type="entry name" value="SH2"/>
    <property type="match status" value="1"/>
</dbReference>
<evidence type="ECO:0000256" key="1">
    <source>
        <dbReference type="ARBA" id="ARBA00022999"/>
    </source>
</evidence>
<dbReference type="PRINTS" id="PR00401">
    <property type="entry name" value="SH2DOMAIN"/>
</dbReference>
<dbReference type="InParanoid" id="A0A672IHC1"/>
<dbReference type="OMA" id="SVPDWFH"/>
<evidence type="ECO:0000313" key="4">
    <source>
        <dbReference type="Ensembl" id="ENSSFAP00005041143.1"/>
    </source>
</evidence>
<reference evidence="4" key="1">
    <citation type="submission" date="2019-06" db="EMBL/GenBank/DDBJ databases">
        <authorList>
            <consortium name="Wellcome Sanger Institute Data Sharing"/>
        </authorList>
    </citation>
    <scope>NUCLEOTIDE SEQUENCE [LARGE SCALE GENOMIC DNA]</scope>
</reference>
<dbReference type="PANTHER" id="PTHR14388">
    <property type="entry name" value="T CELL-SPECIFIC ADAPTER PROTEIN TSAD"/>
    <property type="match status" value="1"/>
</dbReference>
<reference evidence="4" key="2">
    <citation type="submission" date="2025-08" db="UniProtKB">
        <authorList>
            <consortium name="Ensembl"/>
        </authorList>
    </citation>
    <scope>IDENTIFICATION</scope>
</reference>
<dbReference type="Proteomes" id="UP000472267">
    <property type="component" value="Chromosome 23"/>
</dbReference>
<accession>A0A672IHC1</accession>
<sequence>FFAELPETHDAVTWFAKYQLQSVINNGVVPEWFHGIISRKTAEDLLMPKPPGYFLIRVSESRIGYTLSYRAEDRCRHFMIDARQDGQYEIVGENRCHQSLQDLVDYHRRTPIMPFSQVLTVACGQVRNCVCYMTFVQCSQRYTVRICSVLCYCNDSEVLSPNRLYPCLDVEFTQPAIPLPVKPVPIPRKRYAAENPSASQPPEVPSRSSVPLRLNQVCTRTVSAPENTSTSGEQAAAITNTQPGKQLEAKVSVVTNFRNLKKKFQKKRSNSQDTTYAEIPKAETDHAENEYQAIDRERTFSGTALSYPCTDVRQTGQGLPQEYFTPPPFAPGH</sequence>
<protein>
    <recommendedName>
        <fullName evidence="3">SH2 domain-containing protein</fullName>
    </recommendedName>
</protein>
<evidence type="ECO:0000256" key="2">
    <source>
        <dbReference type="PROSITE-ProRule" id="PRU00191"/>
    </source>
</evidence>
<keyword evidence="1 2" id="KW-0727">SH2 domain</keyword>
<gene>
    <name evidence="4" type="primary">hsh2d</name>
</gene>
<dbReference type="Pfam" id="PF00017">
    <property type="entry name" value="SH2"/>
    <property type="match status" value="1"/>
</dbReference>
<feature type="domain" description="SH2" evidence="3">
    <location>
        <begin position="32"/>
        <end position="123"/>
    </location>
</feature>
<dbReference type="Ensembl" id="ENSSFAT00005042653.1">
    <property type="protein sequence ID" value="ENSSFAP00005041143.1"/>
    <property type="gene ID" value="ENSSFAG00005020472.1"/>
</dbReference>
<organism evidence="4 5">
    <name type="scientific">Salarias fasciatus</name>
    <name type="common">Jewelled blenny</name>
    <name type="synonym">Blennius fasciatus</name>
    <dbReference type="NCBI Taxonomy" id="181472"/>
    <lineage>
        <taxon>Eukaryota</taxon>
        <taxon>Metazoa</taxon>
        <taxon>Chordata</taxon>
        <taxon>Craniata</taxon>
        <taxon>Vertebrata</taxon>
        <taxon>Euteleostomi</taxon>
        <taxon>Actinopterygii</taxon>
        <taxon>Neopterygii</taxon>
        <taxon>Teleostei</taxon>
        <taxon>Neoteleostei</taxon>
        <taxon>Acanthomorphata</taxon>
        <taxon>Ovalentaria</taxon>
        <taxon>Blenniimorphae</taxon>
        <taxon>Blenniiformes</taxon>
        <taxon>Blennioidei</taxon>
        <taxon>Blenniidae</taxon>
        <taxon>Salariinae</taxon>
        <taxon>Salarias</taxon>
    </lineage>
</organism>
<keyword evidence="5" id="KW-1185">Reference proteome</keyword>
<dbReference type="SUPFAM" id="SSF55550">
    <property type="entry name" value="SH2 domain"/>
    <property type="match status" value="1"/>
</dbReference>
<dbReference type="FunCoup" id="A0A672IHC1">
    <property type="interactions" value="626"/>
</dbReference>
<dbReference type="InterPro" id="IPR036860">
    <property type="entry name" value="SH2_dom_sf"/>
</dbReference>
<dbReference type="PANTHER" id="PTHR14388:SF3">
    <property type="entry name" value="HEMATOPOIETIC SH2 DOMAIN-CONTAINING PROTEIN"/>
    <property type="match status" value="1"/>
</dbReference>
<dbReference type="InterPro" id="IPR000980">
    <property type="entry name" value="SH2"/>
</dbReference>
<evidence type="ECO:0000313" key="5">
    <source>
        <dbReference type="Proteomes" id="UP000472267"/>
    </source>
</evidence>
<name>A0A672IHC1_SALFA</name>
<evidence type="ECO:0000259" key="3">
    <source>
        <dbReference type="PROSITE" id="PS50001"/>
    </source>
</evidence>